<keyword evidence="5" id="KW-1185">Reference proteome</keyword>
<dbReference type="InterPro" id="IPR018567">
    <property type="entry name" value="DUF2020"/>
</dbReference>
<feature type="compositionally biased region" description="Polar residues" evidence="1">
    <location>
        <begin position="70"/>
        <end position="83"/>
    </location>
</feature>
<feature type="compositionally biased region" description="Polar residues" evidence="1">
    <location>
        <begin position="122"/>
        <end position="131"/>
    </location>
</feature>
<evidence type="ECO:0000256" key="2">
    <source>
        <dbReference type="SAM" id="SignalP"/>
    </source>
</evidence>
<dbReference type="EMBL" id="MWIH01000006">
    <property type="protein sequence ID" value="OQO90723.1"/>
    <property type="molecule type" value="Genomic_DNA"/>
</dbReference>
<evidence type="ECO:0000313" key="5">
    <source>
        <dbReference type="Proteomes" id="UP000192591"/>
    </source>
</evidence>
<keyword evidence="2" id="KW-0732">Signal</keyword>
<dbReference type="SUPFAM" id="SSF55724">
    <property type="entry name" value="Mog1p/PsbP-like"/>
    <property type="match status" value="1"/>
</dbReference>
<dbReference type="Pfam" id="PF09449">
    <property type="entry name" value="DUF2020"/>
    <property type="match status" value="1"/>
</dbReference>
<feature type="compositionally biased region" description="Low complexity" evidence="1">
    <location>
        <begin position="27"/>
        <end position="39"/>
    </location>
</feature>
<comment type="caution">
    <text evidence="4">The sequence shown here is derived from an EMBL/GenBank/DDBJ whole genome shotgun (WGS) entry which is preliminary data.</text>
</comment>
<protein>
    <recommendedName>
        <fullName evidence="3">DUF2020 domain-containing protein</fullName>
    </recommendedName>
</protein>
<dbReference type="PROSITE" id="PS51257">
    <property type="entry name" value="PROKAR_LIPOPROTEIN"/>
    <property type="match status" value="1"/>
</dbReference>
<evidence type="ECO:0000259" key="3">
    <source>
        <dbReference type="Pfam" id="PF09449"/>
    </source>
</evidence>
<feature type="region of interest" description="Disordered" evidence="1">
    <location>
        <begin position="23"/>
        <end position="89"/>
    </location>
</feature>
<feature type="chain" id="PRO_5010707752" description="DUF2020 domain-containing protein" evidence="2">
    <location>
        <begin position="25"/>
        <end position="180"/>
    </location>
</feature>
<evidence type="ECO:0000256" key="1">
    <source>
        <dbReference type="SAM" id="MobiDB-lite"/>
    </source>
</evidence>
<name>A0A1V9A120_SACPI</name>
<reference evidence="4 5" key="1">
    <citation type="submission" date="2017-02" db="EMBL/GenBank/DDBJ databases">
        <title>Draft genome of Saccharomonospora sp. 154.</title>
        <authorList>
            <person name="Alonso-Carmona G.S."/>
            <person name="De La Haba R."/>
            <person name="Vera-Gargallo B."/>
            <person name="Sandoval-Trujillo A.H."/>
            <person name="Ramirez-Duran N."/>
            <person name="Ventosa A."/>
        </authorList>
    </citation>
    <scope>NUCLEOTIDE SEQUENCE [LARGE SCALE GENOMIC DNA]</scope>
    <source>
        <strain evidence="4 5">LRS4.154</strain>
    </source>
</reference>
<dbReference type="RefSeq" id="WP_081192774.1">
    <property type="nucleotide sequence ID" value="NZ_MWIH01000006.1"/>
</dbReference>
<dbReference type="STRING" id="1962155.B1813_14355"/>
<accession>A0A1V9A120</accession>
<dbReference type="Gene3D" id="3.40.1000.10">
    <property type="entry name" value="Mog1/PsbP, alpha/beta/alpha sandwich"/>
    <property type="match status" value="1"/>
</dbReference>
<gene>
    <name evidence="4" type="ORF">B1813_14355</name>
</gene>
<proteinExistence type="predicted"/>
<feature type="region of interest" description="Disordered" evidence="1">
    <location>
        <begin position="121"/>
        <end position="141"/>
    </location>
</feature>
<feature type="compositionally biased region" description="Pro residues" evidence="1">
    <location>
        <begin position="40"/>
        <end position="50"/>
    </location>
</feature>
<sequence length="180" mass="18329">MRTSQVVISFAVAAFVAGCSGGQADDAAAGESAPSSPSSPSSPSPALPPEPRPENEAPCPYLDSERVAQVNGQRVGSVSTSSDDPPACFFLRPDGETQLTVRVYTGEPDVARGLVDAAAPVATSNPTSQPTGWEGGYESDDDGAVYAVAQDGDAVVITTNQPQSVKARTVATEVISALGF</sequence>
<dbReference type="AlphaFoldDB" id="A0A1V9A120"/>
<feature type="domain" description="DUF2020" evidence="3">
    <location>
        <begin position="46"/>
        <end position="179"/>
    </location>
</feature>
<feature type="signal peptide" evidence="2">
    <location>
        <begin position="1"/>
        <end position="24"/>
    </location>
</feature>
<dbReference type="InterPro" id="IPR016123">
    <property type="entry name" value="Mog1/PsbP_a/b/a-sand"/>
</dbReference>
<organism evidence="4 5">
    <name type="scientific">Saccharomonospora piscinae</name>
    <dbReference type="NCBI Taxonomy" id="687388"/>
    <lineage>
        <taxon>Bacteria</taxon>
        <taxon>Bacillati</taxon>
        <taxon>Actinomycetota</taxon>
        <taxon>Actinomycetes</taxon>
        <taxon>Pseudonocardiales</taxon>
        <taxon>Pseudonocardiaceae</taxon>
        <taxon>Saccharomonospora</taxon>
    </lineage>
</organism>
<dbReference type="Proteomes" id="UP000192591">
    <property type="component" value="Unassembled WGS sequence"/>
</dbReference>
<evidence type="ECO:0000313" key="4">
    <source>
        <dbReference type="EMBL" id="OQO90723.1"/>
    </source>
</evidence>